<gene>
    <name evidence="3" type="ORF">BB560_006620</name>
</gene>
<keyword evidence="1" id="KW-0813">Transport</keyword>
<comment type="caution">
    <text evidence="3">The sequence shown here is derived from an EMBL/GenBank/DDBJ whole genome shotgun (WGS) entry which is preliminary data.</text>
</comment>
<evidence type="ECO:0000256" key="1">
    <source>
        <dbReference type="ARBA" id="ARBA00023065"/>
    </source>
</evidence>
<sequence length="109" mass="12869">MAHSLQKEADLTARFDEFETIDWIEEARNEISRKKAKFLVQTSSFYFALRSLYNLVQVWLVIFLVGSAIGTITAFISIVTEWLSDIKLGYCSKNWWLNEKFCCWENWNT</sequence>
<keyword evidence="4" id="KW-1185">Reference proteome</keyword>
<dbReference type="SUPFAM" id="SSF81340">
    <property type="entry name" value="Clc chloride channel"/>
    <property type="match status" value="1"/>
</dbReference>
<dbReference type="OrthoDB" id="44789at2759"/>
<reference evidence="3 4" key="1">
    <citation type="journal article" date="2018" name="MBio">
        <title>Comparative Genomics Reveals the Core Gene Toolbox for the Fungus-Insect Symbiosis.</title>
        <authorList>
            <person name="Wang Y."/>
            <person name="Stata M."/>
            <person name="Wang W."/>
            <person name="Stajich J.E."/>
            <person name="White M.M."/>
            <person name="Moncalvo J.M."/>
        </authorList>
    </citation>
    <scope>NUCLEOTIDE SEQUENCE [LARGE SCALE GENOMIC DNA]</scope>
    <source>
        <strain evidence="3 4">SC-DP-2</strain>
    </source>
</reference>
<dbReference type="GO" id="GO:0006879">
    <property type="term" value="P:intracellular iron ion homeostasis"/>
    <property type="evidence" value="ECO:0007669"/>
    <property type="project" value="TreeGrafter"/>
</dbReference>
<keyword evidence="1" id="KW-0406">Ion transport</keyword>
<name>A0A2T9Y317_9FUNG</name>
<dbReference type="GO" id="GO:0006878">
    <property type="term" value="P:intracellular copper ion homeostasis"/>
    <property type="evidence" value="ECO:0007669"/>
    <property type="project" value="TreeGrafter"/>
</dbReference>
<dbReference type="PANTHER" id="PTHR45711">
    <property type="entry name" value="CHLORIDE CHANNEL PROTEIN"/>
    <property type="match status" value="1"/>
</dbReference>
<dbReference type="GO" id="GO:0005886">
    <property type="term" value="C:plasma membrane"/>
    <property type="evidence" value="ECO:0007669"/>
    <property type="project" value="TreeGrafter"/>
</dbReference>
<organism evidence="3 4">
    <name type="scientific">Smittium megazygosporum</name>
    <dbReference type="NCBI Taxonomy" id="133381"/>
    <lineage>
        <taxon>Eukaryota</taxon>
        <taxon>Fungi</taxon>
        <taxon>Fungi incertae sedis</taxon>
        <taxon>Zoopagomycota</taxon>
        <taxon>Kickxellomycotina</taxon>
        <taxon>Harpellomycetes</taxon>
        <taxon>Harpellales</taxon>
        <taxon>Legeriomycetaceae</taxon>
        <taxon>Smittium</taxon>
    </lineage>
</organism>
<dbReference type="GO" id="GO:0005247">
    <property type="term" value="F:voltage-gated chloride channel activity"/>
    <property type="evidence" value="ECO:0007669"/>
    <property type="project" value="TreeGrafter"/>
</dbReference>
<evidence type="ECO:0000256" key="2">
    <source>
        <dbReference type="SAM" id="Phobius"/>
    </source>
</evidence>
<evidence type="ECO:0000313" key="4">
    <source>
        <dbReference type="Proteomes" id="UP000245609"/>
    </source>
</evidence>
<dbReference type="EMBL" id="MBFS01003430">
    <property type="protein sequence ID" value="PVU86703.1"/>
    <property type="molecule type" value="Genomic_DNA"/>
</dbReference>
<keyword evidence="2" id="KW-0812">Transmembrane</keyword>
<keyword evidence="2" id="KW-0472">Membrane</keyword>
<feature type="non-terminal residue" evidence="3">
    <location>
        <position position="109"/>
    </location>
</feature>
<dbReference type="Proteomes" id="UP000245609">
    <property type="component" value="Unassembled WGS sequence"/>
</dbReference>
<dbReference type="PANTHER" id="PTHR45711:SF9">
    <property type="entry name" value="ANION_PROTON EXCHANGE TRANSPORTER GEF1"/>
    <property type="match status" value="1"/>
</dbReference>
<keyword evidence="2" id="KW-1133">Transmembrane helix</keyword>
<dbReference type="GO" id="GO:0005769">
    <property type="term" value="C:early endosome"/>
    <property type="evidence" value="ECO:0007669"/>
    <property type="project" value="TreeGrafter"/>
</dbReference>
<dbReference type="GO" id="GO:0000324">
    <property type="term" value="C:fungal-type vacuole"/>
    <property type="evidence" value="ECO:0007669"/>
    <property type="project" value="TreeGrafter"/>
</dbReference>
<feature type="transmembrane region" description="Helical" evidence="2">
    <location>
        <begin position="56"/>
        <end position="79"/>
    </location>
</feature>
<dbReference type="GO" id="GO:0005783">
    <property type="term" value="C:endoplasmic reticulum"/>
    <property type="evidence" value="ECO:0007669"/>
    <property type="project" value="TreeGrafter"/>
</dbReference>
<proteinExistence type="predicted"/>
<accession>A0A2T9Y317</accession>
<protein>
    <submittedName>
        <fullName evidence="3">Uncharacterized protein</fullName>
    </submittedName>
</protein>
<dbReference type="GO" id="GO:0005794">
    <property type="term" value="C:Golgi apparatus"/>
    <property type="evidence" value="ECO:0007669"/>
    <property type="project" value="TreeGrafter"/>
</dbReference>
<evidence type="ECO:0000313" key="3">
    <source>
        <dbReference type="EMBL" id="PVU86703.1"/>
    </source>
</evidence>
<dbReference type="AlphaFoldDB" id="A0A2T9Y317"/>
<dbReference type="InterPro" id="IPR014743">
    <property type="entry name" value="Cl-channel_core"/>
</dbReference>